<dbReference type="EMBL" id="AP004384">
    <property type="protein sequence ID" value="BAC79939.1"/>
    <property type="molecule type" value="Genomic_DNA"/>
</dbReference>
<protein>
    <submittedName>
        <fullName evidence="2">Uncharacterized protein</fullName>
    </submittedName>
</protein>
<evidence type="ECO:0000256" key="1">
    <source>
        <dbReference type="SAM" id="MobiDB-lite"/>
    </source>
</evidence>
<gene>
    <name evidence="2" type="primary">P0506C07.15</name>
</gene>
<dbReference type="AlphaFoldDB" id="Q7XI18"/>
<feature type="region of interest" description="Disordered" evidence="1">
    <location>
        <begin position="63"/>
        <end position="113"/>
    </location>
</feature>
<evidence type="ECO:0000313" key="3">
    <source>
        <dbReference type="Proteomes" id="UP000000763"/>
    </source>
</evidence>
<name>Q7XI18_ORYSJ</name>
<accession>Q7XI18</accession>
<proteinExistence type="predicted"/>
<sequence>MAPRFVRTLYTDEVYQRISAVFHTFPSAYEKYTGLAPRVEPTPPSQQGCAPDGPYPFHFHFPHSTGRSAAVPNRTRSADGLPPVENDVSRRSATALPTPPQGETMEGPVGKRGVSGIFSPNIRRRRGTAGEWSPTYVALLLLVHL</sequence>
<organism evidence="2 3">
    <name type="scientific">Oryza sativa subsp. japonica</name>
    <name type="common">Rice</name>
    <dbReference type="NCBI Taxonomy" id="39947"/>
    <lineage>
        <taxon>Eukaryota</taxon>
        <taxon>Viridiplantae</taxon>
        <taxon>Streptophyta</taxon>
        <taxon>Embryophyta</taxon>
        <taxon>Tracheophyta</taxon>
        <taxon>Spermatophyta</taxon>
        <taxon>Magnoliopsida</taxon>
        <taxon>Liliopsida</taxon>
        <taxon>Poales</taxon>
        <taxon>Poaceae</taxon>
        <taxon>BOP clade</taxon>
        <taxon>Oryzoideae</taxon>
        <taxon>Oryzeae</taxon>
        <taxon>Oryzinae</taxon>
        <taxon>Oryza</taxon>
        <taxon>Oryza sativa</taxon>
    </lineage>
</organism>
<evidence type="ECO:0000313" key="2">
    <source>
        <dbReference type="EMBL" id="BAC79939.1"/>
    </source>
</evidence>
<reference evidence="3" key="1">
    <citation type="journal article" date="2005" name="Nature">
        <title>The map-based sequence of the rice genome.</title>
        <authorList>
            <consortium name="International rice genome sequencing project (IRGSP)"/>
            <person name="Matsumoto T."/>
            <person name="Wu J."/>
            <person name="Kanamori H."/>
            <person name="Katayose Y."/>
            <person name="Fujisawa M."/>
            <person name="Namiki N."/>
            <person name="Mizuno H."/>
            <person name="Yamamoto K."/>
            <person name="Antonio B.A."/>
            <person name="Baba T."/>
            <person name="Sakata K."/>
            <person name="Nagamura Y."/>
            <person name="Aoki H."/>
            <person name="Arikawa K."/>
            <person name="Arita K."/>
            <person name="Bito T."/>
            <person name="Chiden Y."/>
            <person name="Fujitsuka N."/>
            <person name="Fukunaka R."/>
            <person name="Hamada M."/>
            <person name="Harada C."/>
            <person name="Hayashi A."/>
            <person name="Hijishita S."/>
            <person name="Honda M."/>
            <person name="Hosokawa S."/>
            <person name="Ichikawa Y."/>
            <person name="Idonuma A."/>
            <person name="Iijima M."/>
            <person name="Ikeda M."/>
            <person name="Ikeno M."/>
            <person name="Ito K."/>
            <person name="Ito S."/>
            <person name="Ito T."/>
            <person name="Ito Y."/>
            <person name="Ito Y."/>
            <person name="Iwabuchi A."/>
            <person name="Kamiya K."/>
            <person name="Karasawa W."/>
            <person name="Kurita K."/>
            <person name="Katagiri S."/>
            <person name="Kikuta A."/>
            <person name="Kobayashi H."/>
            <person name="Kobayashi N."/>
            <person name="Machita K."/>
            <person name="Maehara T."/>
            <person name="Masukawa M."/>
            <person name="Mizubayashi T."/>
            <person name="Mukai Y."/>
            <person name="Nagasaki H."/>
            <person name="Nagata Y."/>
            <person name="Naito S."/>
            <person name="Nakashima M."/>
            <person name="Nakama Y."/>
            <person name="Nakamichi Y."/>
            <person name="Nakamura M."/>
            <person name="Meguro A."/>
            <person name="Negishi M."/>
            <person name="Ohta I."/>
            <person name="Ohta T."/>
            <person name="Okamoto M."/>
            <person name="Ono N."/>
            <person name="Saji S."/>
            <person name="Sakaguchi M."/>
            <person name="Sakai K."/>
            <person name="Shibata M."/>
            <person name="Shimokawa T."/>
            <person name="Song J."/>
            <person name="Takazaki Y."/>
            <person name="Terasawa K."/>
            <person name="Tsugane M."/>
            <person name="Tsuji K."/>
            <person name="Ueda S."/>
            <person name="Waki K."/>
            <person name="Yamagata H."/>
            <person name="Yamamoto M."/>
            <person name="Yamamoto S."/>
            <person name="Yamane H."/>
            <person name="Yoshiki S."/>
            <person name="Yoshihara R."/>
            <person name="Yukawa K."/>
            <person name="Zhong H."/>
            <person name="Yano M."/>
            <person name="Yuan Q."/>
            <person name="Ouyang S."/>
            <person name="Liu J."/>
            <person name="Jones K.M."/>
            <person name="Gansberger K."/>
            <person name="Moffat K."/>
            <person name="Hill J."/>
            <person name="Bera J."/>
            <person name="Fadrosh D."/>
            <person name="Jin S."/>
            <person name="Johri S."/>
            <person name="Kim M."/>
            <person name="Overton L."/>
            <person name="Reardon M."/>
            <person name="Tsitrin T."/>
            <person name="Vuong H."/>
            <person name="Weaver B."/>
            <person name="Ciecko A."/>
            <person name="Tallon L."/>
            <person name="Jackson J."/>
            <person name="Pai G."/>
            <person name="Aken S.V."/>
            <person name="Utterback T."/>
            <person name="Reidmuller S."/>
            <person name="Feldblyum T."/>
            <person name="Hsiao J."/>
            <person name="Zismann V."/>
            <person name="Iobst S."/>
            <person name="de Vazeille A.R."/>
            <person name="Buell C.R."/>
            <person name="Ying K."/>
            <person name="Li Y."/>
            <person name="Lu T."/>
            <person name="Huang Y."/>
            <person name="Zhao Q."/>
            <person name="Feng Q."/>
            <person name="Zhang L."/>
            <person name="Zhu J."/>
            <person name="Weng Q."/>
            <person name="Mu J."/>
            <person name="Lu Y."/>
            <person name="Fan D."/>
            <person name="Liu Y."/>
            <person name="Guan J."/>
            <person name="Zhang Y."/>
            <person name="Yu S."/>
            <person name="Liu X."/>
            <person name="Zhang Y."/>
            <person name="Hong G."/>
            <person name="Han B."/>
            <person name="Choisne N."/>
            <person name="Demange N."/>
            <person name="Orjeda G."/>
            <person name="Samain S."/>
            <person name="Cattolico L."/>
            <person name="Pelletier E."/>
            <person name="Couloux A."/>
            <person name="Segurens B."/>
            <person name="Wincker P."/>
            <person name="D'Hont A."/>
            <person name="Scarpelli C."/>
            <person name="Weissenbach J."/>
            <person name="Salanoubat M."/>
            <person name="Quetier F."/>
            <person name="Yu Y."/>
            <person name="Kim H.R."/>
            <person name="Rambo T."/>
            <person name="Currie J."/>
            <person name="Collura K."/>
            <person name="Luo M."/>
            <person name="Yang T."/>
            <person name="Ammiraju J.S.S."/>
            <person name="Engler F."/>
            <person name="Soderlund C."/>
            <person name="Wing R.A."/>
            <person name="Palmer L.E."/>
            <person name="de la Bastide M."/>
            <person name="Spiegel L."/>
            <person name="Nascimento L."/>
            <person name="Zutavern T."/>
            <person name="O'Shaughnessy A."/>
            <person name="Dike S."/>
            <person name="Dedhia N."/>
            <person name="Preston R."/>
            <person name="Balija V."/>
            <person name="McCombie W.R."/>
            <person name="Chow T."/>
            <person name="Chen H."/>
            <person name="Chung M."/>
            <person name="Chen C."/>
            <person name="Shaw J."/>
            <person name="Wu H."/>
            <person name="Hsiao K."/>
            <person name="Chao Y."/>
            <person name="Chu M."/>
            <person name="Cheng C."/>
            <person name="Hour A."/>
            <person name="Lee P."/>
            <person name="Lin S."/>
            <person name="Lin Y."/>
            <person name="Liou J."/>
            <person name="Liu S."/>
            <person name="Hsing Y."/>
            <person name="Raghuvanshi S."/>
            <person name="Mohanty A."/>
            <person name="Bharti A.K."/>
            <person name="Gaur A."/>
            <person name="Gupta V."/>
            <person name="Kumar D."/>
            <person name="Ravi V."/>
            <person name="Vij S."/>
            <person name="Kapur A."/>
            <person name="Khurana P."/>
            <person name="Khurana P."/>
            <person name="Khurana J.P."/>
            <person name="Tyagi A.K."/>
            <person name="Gaikwad K."/>
            <person name="Singh A."/>
            <person name="Dalal V."/>
            <person name="Srivastava S."/>
            <person name="Dixit A."/>
            <person name="Pal A.K."/>
            <person name="Ghazi I.A."/>
            <person name="Yadav M."/>
            <person name="Pandit A."/>
            <person name="Bhargava A."/>
            <person name="Sureshbabu K."/>
            <person name="Batra K."/>
            <person name="Sharma T.R."/>
            <person name="Mohapatra T."/>
            <person name="Singh N.K."/>
            <person name="Messing J."/>
            <person name="Nelson A.B."/>
            <person name="Fuks G."/>
            <person name="Kavchok S."/>
            <person name="Keizer G."/>
            <person name="Linton E."/>
            <person name="Llaca V."/>
            <person name="Song R."/>
            <person name="Tanyolac B."/>
            <person name="Young S."/>
            <person name="Ho-Il K."/>
            <person name="Hahn J.H."/>
            <person name="Sangsakoo G."/>
            <person name="Vanavichit A."/>
            <person name="de Mattos Luiz.A.T."/>
            <person name="Zimmer P.D."/>
            <person name="Malone G."/>
            <person name="Dellagostin O."/>
            <person name="de Oliveira A.C."/>
            <person name="Bevan M."/>
            <person name="Bancroft I."/>
            <person name="Minx P."/>
            <person name="Cordum H."/>
            <person name="Wilson R."/>
            <person name="Cheng Z."/>
            <person name="Jin W."/>
            <person name="Jiang J."/>
            <person name="Leong S.A."/>
            <person name="Iwama H."/>
            <person name="Gojobori T."/>
            <person name="Itoh T."/>
            <person name="Niimura Y."/>
            <person name="Fujii Y."/>
            <person name="Habara T."/>
            <person name="Sakai H."/>
            <person name="Sato Y."/>
            <person name="Wilson G."/>
            <person name="Kumar K."/>
            <person name="McCouch S."/>
            <person name="Juretic N."/>
            <person name="Hoen D."/>
            <person name="Wright S."/>
            <person name="Bruskiewich R."/>
            <person name="Bureau T."/>
            <person name="Miyao A."/>
            <person name="Hirochika H."/>
            <person name="Nishikawa T."/>
            <person name="Kadowaki K."/>
            <person name="Sugiura M."/>
            <person name="Burr B."/>
            <person name="Sasaki T."/>
        </authorList>
    </citation>
    <scope>NUCLEOTIDE SEQUENCE [LARGE SCALE GENOMIC DNA]</scope>
    <source>
        <strain evidence="3">cv. Nipponbare</strain>
    </source>
</reference>
<dbReference type="Proteomes" id="UP000000763">
    <property type="component" value="Chromosome 7"/>
</dbReference>
<reference evidence="3" key="2">
    <citation type="journal article" date="2008" name="Nucleic Acids Res.">
        <title>The rice annotation project database (RAP-DB): 2008 update.</title>
        <authorList>
            <consortium name="The rice annotation project (RAP)"/>
        </authorList>
    </citation>
    <scope>GENOME REANNOTATION</scope>
    <source>
        <strain evidence="3">cv. Nipponbare</strain>
    </source>
</reference>